<dbReference type="NCBIfam" id="TIGR02432">
    <property type="entry name" value="lysidine_TilS_N"/>
    <property type="match status" value="1"/>
</dbReference>
<comment type="catalytic activity">
    <reaction evidence="6">
        <text>cytidine(34) in tRNA(Ile2) + L-lysine + ATP = lysidine(34) in tRNA(Ile2) + AMP + diphosphate + H(+)</text>
        <dbReference type="Rhea" id="RHEA:43744"/>
        <dbReference type="Rhea" id="RHEA-COMP:10625"/>
        <dbReference type="Rhea" id="RHEA-COMP:10670"/>
        <dbReference type="ChEBI" id="CHEBI:15378"/>
        <dbReference type="ChEBI" id="CHEBI:30616"/>
        <dbReference type="ChEBI" id="CHEBI:32551"/>
        <dbReference type="ChEBI" id="CHEBI:33019"/>
        <dbReference type="ChEBI" id="CHEBI:82748"/>
        <dbReference type="ChEBI" id="CHEBI:83665"/>
        <dbReference type="ChEBI" id="CHEBI:456215"/>
        <dbReference type="EC" id="6.3.4.19"/>
    </reaction>
</comment>
<evidence type="ECO:0000256" key="6">
    <source>
        <dbReference type="ARBA" id="ARBA00048539"/>
    </source>
</evidence>
<accession>A0AAD6TYX5</accession>
<keyword evidence="4" id="KW-0547">Nucleotide-binding</keyword>
<dbReference type="AlphaFoldDB" id="A0AAD6TYX5"/>
<dbReference type="GO" id="GO:0008033">
    <property type="term" value="P:tRNA processing"/>
    <property type="evidence" value="ECO:0007669"/>
    <property type="project" value="UniProtKB-KW"/>
</dbReference>
<dbReference type="CDD" id="cd01992">
    <property type="entry name" value="TilS_N"/>
    <property type="match status" value="1"/>
</dbReference>
<keyword evidence="9" id="KW-1185">Reference proteome</keyword>
<dbReference type="InterPro" id="IPR012795">
    <property type="entry name" value="tRNA_Ile_lys_synt_N"/>
</dbReference>
<evidence type="ECO:0000313" key="8">
    <source>
        <dbReference type="EMBL" id="KAJ7080343.1"/>
    </source>
</evidence>
<comment type="caution">
    <text evidence="8">The sequence shown here is derived from an EMBL/GenBank/DDBJ whole genome shotgun (WGS) entry which is preliminary data.</text>
</comment>
<reference evidence="8" key="1">
    <citation type="submission" date="2023-03" db="EMBL/GenBank/DDBJ databases">
        <title>Massive genome expansion in bonnet fungi (Mycena s.s.) driven by repeated elements and novel gene families across ecological guilds.</title>
        <authorList>
            <consortium name="Lawrence Berkeley National Laboratory"/>
            <person name="Harder C.B."/>
            <person name="Miyauchi S."/>
            <person name="Viragh M."/>
            <person name="Kuo A."/>
            <person name="Thoen E."/>
            <person name="Andreopoulos B."/>
            <person name="Lu D."/>
            <person name="Skrede I."/>
            <person name="Drula E."/>
            <person name="Henrissat B."/>
            <person name="Morin E."/>
            <person name="Kohler A."/>
            <person name="Barry K."/>
            <person name="LaButti K."/>
            <person name="Morin E."/>
            <person name="Salamov A."/>
            <person name="Lipzen A."/>
            <person name="Mereny Z."/>
            <person name="Hegedus B."/>
            <person name="Baldrian P."/>
            <person name="Stursova M."/>
            <person name="Weitz H."/>
            <person name="Taylor A."/>
            <person name="Grigoriev I.V."/>
            <person name="Nagy L.G."/>
            <person name="Martin F."/>
            <person name="Kauserud H."/>
        </authorList>
    </citation>
    <scope>NUCLEOTIDE SEQUENCE</scope>
    <source>
        <strain evidence="8">CBHHK173m</strain>
    </source>
</reference>
<dbReference type="SUPFAM" id="SSF52402">
    <property type="entry name" value="Adenine nucleotide alpha hydrolases-like"/>
    <property type="match status" value="1"/>
</dbReference>
<dbReference type="GO" id="GO:0005524">
    <property type="term" value="F:ATP binding"/>
    <property type="evidence" value="ECO:0007669"/>
    <property type="project" value="UniProtKB-KW"/>
</dbReference>
<evidence type="ECO:0000313" key="9">
    <source>
        <dbReference type="Proteomes" id="UP001222325"/>
    </source>
</evidence>
<gene>
    <name evidence="8" type="ORF">B0H15DRAFT_484482</name>
</gene>
<dbReference type="PANTHER" id="PTHR43033:SF1">
    <property type="entry name" value="TRNA(ILE)-LYSIDINE SYNTHASE-RELATED"/>
    <property type="match status" value="1"/>
</dbReference>
<evidence type="ECO:0000259" key="7">
    <source>
        <dbReference type="Pfam" id="PF01171"/>
    </source>
</evidence>
<evidence type="ECO:0000256" key="2">
    <source>
        <dbReference type="ARBA" id="ARBA00022598"/>
    </source>
</evidence>
<dbReference type="InterPro" id="IPR012094">
    <property type="entry name" value="tRNA_Ile_lys_synt"/>
</dbReference>
<dbReference type="EMBL" id="JARJCN010000055">
    <property type="protein sequence ID" value="KAJ7080343.1"/>
    <property type="molecule type" value="Genomic_DNA"/>
</dbReference>
<dbReference type="EC" id="6.3.4.19" evidence="1"/>
<evidence type="ECO:0000256" key="5">
    <source>
        <dbReference type="ARBA" id="ARBA00022840"/>
    </source>
</evidence>
<dbReference type="Proteomes" id="UP001222325">
    <property type="component" value="Unassembled WGS sequence"/>
</dbReference>
<keyword evidence="5" id="KW-0067">ATP-binding</keyword>
<name>A0AAD6TYX5_9AGAR</name>
<keyword evidence="3" id="KW-0819">tRNA processing</keyword>
<dbReference type="PANTHER" id="PTHR43033">
    <property type="entry name" value="TRNA(ILE)-LYSIDINE SYNTHASE-RELATED"/>
    <property type="match status" value="1"/>
</dbReference>
<dbReference type="HAMAP" id="MF_01161">
    <property type="entry name" value="tRNA_Ile_lys_synt"/>
    <property type="match status" value="1"/>
</dbReference>
<dbReference type="Gene3D" id="3.40.50.620">
    <property type="entry name" value="HUPs"/>
    <property type="match status" value="1"/>
</dbReference>
<protein>
    <recommendedName>
        <fullName evidence="1">tRNA(Ile)-lysidine synthetase</fullName>
        <ecNumber evidence="1">6.3.4.19</ecNumber>
    </recommendedName>
</protein>
<dbReference type="InterPro" id="IPR011063">
    <property type="entry name" value="TilS/TtcA_N"/>
</dbReference>
<proteinExistence type="inferred from homology"/>
<dbReference type="Pfam" id="PF01171">
    <property type="entry name" value="ATP_bind_3"/>
    <property type="match status" value="1"/>
</dbReference>
<feature type="domain" description="tRNA(Ile)-lysidine/2-thiocytidine synthase N-terminal" evidence="7">
    <location>
        <begin position="33"/>
        <end position="245"/>
    </location>
</feature>
<keyword evidence="2" id="KW-0436">Ligase</keyword>
<sequence>MSAVLTPKPLPISRTEFGQFFRRCAPPVGWTRKIAVATSGGPDSTCLLFLLNRYLRDRFEEWPQSLPGELHSITVDHGLQEGSDRMAQKTADFAAALGVPHVTCKVPWGEPPFPERPKSGEAFELLGRNVRYRLLFNAMHAMGINALALGHHVDDQVETSLMRLARGTTEVGAGGMRRVRRWGMGTNRESDLGWTGAEGMKKWLLRPLLEVSKDRILATCEENQLEYVTDHTNFQPELTLRNAIRYLLSKNTLDPEEISVELRPDIADSLSKIKEGIASLESVDMDISNGTGNLRSAVMILSDQAEDIDSLVDTSLNRCHLPSPPGTYLVSYRGLATVNDPLVKRGLILRIMRYVSFHAWGTTRADANRRRESLERIIMNLWTPDPFAARIAPFVGGGGVFWTPVLVDSGMRIPVGRPTPRPGEIIGWLASRQPPMSLVRMTAMGIHNPLRVDVTDQLHSALLRRAEEPGQVIELLWDTRFTVRMDVDKIPEELARGILEEGDEIKIHPNTRWYWPQVIRAGPRLGFEEEVLHSTLSVPEQESIVKLDRDTIASWPYVRIDRRSTDWIRAEWIRSLSAI</sequence>
<evidence type="ECO:0000256" key="3">
    <source>
        <dbReference type="ARBA" id="ARBA00022694"/>
    </source>
</evidence>
<evidence type="ECO:0000256" key="4">
    <source>
        <dbReference type="ARBA" id="ARBA00022741"/>
    </source>
</evidence>
<organism evidence="8 9">
    <name type="scientific">Mycena belliarum</name>
    <dbReference type="NCBI Taxonomy" id="1033014"/>
    <lineage>
        <taxon>Eukaryota</taxon>
        <taxon>Fungi</taxon>
        <taxon>Dikarya</taxon>
        <taxon>Basidiomycota</taxon>
        <taxon>Agaricomycotina</taxon>
        <taxon>Agaricomycetes</taxon>
        <taxon>Agaricomycetidae</taxon>
        <taxon>Agaricales</taxon>
        <taxon>Marasmiineae</taxon>
        <taxon>Mycenaceae</taxon>
        <taxon>Mycena</taxon>
    </lineage>
</organism>
<dbReference type="GO" id="GO:0032267">
    <property type="term" value="F:tRNA(Ile)-lysidine synthase activity"/>
    <property type="evidence" value="ECO:0007669"/>
    <property type="project" value="UniProtKB-EC"/>
</dbReference>
<evidence type="ECO:0000256" key="1">
    <source>
        <dbReference type="ARBA" id="ARBA00013267"/>
    </source>
</evidence>
<dbReference type="InterPro" id="IPR014729">
    <property type="entry name" value="Rossmann-like_a/b/a_fold"/>
</dbReference>